<dbReference type="RefSeq" id="WP_099798768.1">
    <property type="nucleotide sequence ID" value="NZ_CP018092.1"/>
</dbReference>
<feature type="transmembrane region" description="Helical" evidence="1">
    <location>
        <begin position="51"/>
        <end position="72"/>
    </location>
</feature>
<reference evidence="3 4" key="1">
    <citation type="submission" date="2016-11" db="EMBL/GenBank/DDBJ databases">
        <title>Complete genome sequence of thermophilic cyanobacteria strain Synechococcus sp. PCC6715.</title>
        <authorList>
            <person name="Tang J."/>
            <person name="Daroch M."/>
            <person name="Liang Y."/>
            <person name="Jiang D."/>
            <person name="Shah M."/>
        </authorList>
    </citation>
    <scope>NUCLEOTIDE SEQUENCE [LARGE SCALE GENOMIC DNA]</scope>
    <source>
        <strain evidence="3 4">PCC 6715</strain>
    </source>
</reference>
<evidence type="ECO:0000313" key="3">
    <source>
        <dbReference type="EMBL" id="ATS18422.1"/>
    </source>
</evidence>
<dbReference type="KEGG" id="slw:BRW62_06280"/>
<evidence type="ECO:0000256" key="1">
    <source>
        <dbReference type="SAM" id="Phobius"/>
    </source>
</evidence>
<protein>
    <recommendedName>
        <fullName evidence="2">Protein-glutamine gamma-glutamyltransferase-like C-terminal domain-containing protein</fullName>
    </recommendedName>
</protein>
<feature type="domain" description="Protein-glutamine gamma-glutamyltransferase-like C-terminal" evidence="2">
    <location>
        <begin position="120"/>
        <end position="195"/>
    </location>
</feature>
<keyword evidence="1" id="KW-0812">Transmembrane</keyword>
<reference evidence="4" key="2">
    <citation type="journal article" date="2022" name="Front. Microbiol.">
        <title>Comparative Genomic Analysis Revealed Distinct Molecular Components and Organization of CO2-Concentrating Mechanism in Thermophilic Cyanobacteria.</title>
        <authorList>
            <person name="Tang J."/>
            <person name="Zhou H."/>
            <person name="Yao D."/>
            <person name="Riaz S."/>
            <person name="You D."/>
            <person name="Klepacz-Smolka A."/>
            <person name="Daroch M."/>
        </authorList>
    </citation>
    <scope>NUCLEOTIDE SEQUENCE [LARGE SCALE GENOMIC DNA]</scope>
    <source>
        <strain evidence="4">PCC 6715</strain>
    </source>
</reference>
<gene>
    <name evidence="3" type="ORF">BRW62_06280</name>
</gene>
<organism evidence="3 4">
    <name type="scientific">Parathermosynechococcus lividus PCC 6715</name>
    <dbReference type="NCBI Taxonomy" id="1917166"/>
    <lineage>
        <taxon>Bacteria</taxon>
        <taxon>Bacillati</taxon>
        <taxon>Cyanobacteriota</taxon>
        <taxon>Cyanophyceae</taxon>
        <taxon>Acaryochloridales</taxon>
        <taxon>Thermosynechococcaceae</taxon>
        <taxon>Parathermosynechococcus</taxon>
    </lineage>
</organism>
<proteinExistence type="predicted"/>
<dbReference type="EMBL" id="CP018092">
    <property type="protein sequence ID" value="ATS18422.1"/>
    <property type="molecule type" value="Genomic_DNA"/>
</dbReference>
<keyword evidence="4" id="KW-1185">Reference proteome</keyword>
<keyword evidence="1" id="KW-0472">Membrane</keyword>
<dbReference type="Pfam" id="PF13559">
    <property type="entry name" value="DUF4129"/>
    <property type="match status" value="1"/>
</dbReference>
<evidence type="ECO:0000313" key="4">
    <source>
        <dbReference type="Proteomes" id="UP000231057"/>
    </source>
</evidence>
<dbReference type="OrthoDB" id="462387at2"/>
<accession>A0A2D2Q1L3</accession>
<dbReference type="InterPro" id="IPR025403">
    <property type="entry name" value="TgpA-like_C"/>
</dbReference>
<keyword evidence="1" id="KW-1133">Transmembrane helix</keyword>
<name>A0A2D2Q1L3_PARLV</name>
<sequence>MTFLETLRWQGDRLWRQLSEALEYFFLELFRTEASPLWQESATFEAWVQWLFRWLLLLVLGLSLYLLGRWLWRWWQRRSRPLQTMPVTTPRERPKLVHEWLELAQARQLAGDYSGACRALYMALLYRLQEAGWLRVQSHWTNREYLQELERLFQLGERSPTVRRSIQHLFHVHSRSYYGGEALDAQTLATCQAAYFDIEPQLQSPSR</sequence>
<dbReference type="AlphaFoldDB" id="A0A2D2Q1L3"/>
<dbReference type="Proteomes" id="UP000231057">
    <property type="component" value="Chromosome"/>
</dbReference>
<evidence type="ECO:0000259" key="2">
    <source>
        <dbReference type="Pfam" id="PF13559"/>
    </source>
</evidence>